<dbReference type="Proteomes" id="UP001516472">
    <property type="component" value="Unassembled WGS sequence"/>
</dbReference>
<organism evidence="2 3">
    <name type="scientific">Corallococcus soli</name>
    <dbReference type="NCBI Taxonomy" id="2710757"/>
    <lineage>
        <taxon>Bacteria</taxon>
        <taxon>Pseudomonadati</taxon>
        <taxon>Myxococcota</taxon>
        <taxon>Myxococcia</taxon>
        <taxon>Myxococcales</taxon>
        <taxon>Cystobacterineae</taxon>
        <taxon>Myxococcaceae</taxon>
        <taxon>Corallococcus</taxon>
    </lineage>
</organism>
<dbReference type="EMBL" id="JAAIYO010000005">
    <property type="protein sequence ID" value="MBE4750171.1"/>
    <property type="molecule type" value="Genomic_DNA"/>
</dbReference>
<evidence type="ECO:0000313" key="3">
    <source>
        <dbReference type="Proteomes" id="UP001516472"/>
    </source>
</evidence>
<name>A0ABR9PQG8_9BACT</name>
<keyword evidence="3" id="KW-1185">Reference proteome</keyword>
<dbReference type="RefSeq" id="WP_193349644.1">
    <property type="nucleotide sequence ID" value="NZ_CBCSIP010000391.1"/>
</dbReference>
<sequence length="172" mass="18100">MLLLASACARLQKPPPPAQPPLLAFEHVRYDGHTVSGRALIGAQGPTTVDRRLIENVSLGIDRVTDCATGAAFPTLVADFLPEPATRDDLVTLSEGEWFGRDVSFVVFAEPFTPPEGPACIELTLSLQLAGAQPVTLRLKAERAANAQGNDLPRLDGGAPAGEGGPSPRQDP</sequence>
<feature type="region of interest" description="Disordered" evidence="1">
    <location>
        <begin position="146"/>
        <end position="172"/>
    </location>
</feature>
<comment type="caution">
    <text evidence="2">The sequence shown here is derived from an EMBL/GenBank/DDBJ whole genome shotgun (WGS) entry which is preliminary data.</text>
</comment>
<gene>
    <name evidence="2" type="ORF">G4177_18560</name>
</gene>
<evidence type="ECO:0008006" key="4">
    <source>
        <dbReference type="Google" id="ProtNLM"/>
    </source>
</evidence>
<proteinExistence type="predicted"/>
<protein>
    <recommendedName>
        <fullName evidence="4">Lipoprotein</fullName>
    </recommendedName>
</protein>
<evidence type="ECO:0000256" key="1">
    <source>
        <dbReference type="SAM" id="MobiDB-lite"/>
    </source>
</evidence>
<accession>A0ABR9PQG8</accession>
<evidence type="ECO:0000313" key="2">
    <source>
        <dbReference type="EMBL" id="MBE4750171.1"/>
    </source>
</evidence>
<reference evidence="2 3" key="1">
    <citation type="submission" date="2020-02" db="EMBL/GenBank/DDBJ databases">
        <authorList>
            <person name="Babadi Z.K."/>
            <person name="Risdian C."/>
            <person name="Ebrahimipour G.H."/>
            <person name="Wink J."/>
        </authorList>
    </citation>
    <scope>NUCLEOTIDE SEQUENCE [LARGE SCALE GENOMIC DNA]</scope>
    <source>
        <strain evidence="2 3">ZKHCc1 1396</strain>
    </source>
</reference>